<sequence length="655" mass="74760">MFYLKLAVQNIRKSLNNFLPFILASLVLYILVCSNFLIMLSPMSDTMRYGTMTLSLAAIVLTIFSVIMSVYSFNFLMKQRSREFGLYHILGMKKSQISLIASIELIIIYISLILLGSLLSIVFANFLHLVFINLIHVELTTFKITVLPFIFTNLIFLGIFLILEVFNLWFIKKTSPLALFTSREKGEKEPKGNIVLAMLSIVLLGIGYYLSLSSSKIAAIAVLQRFFIAVILVIIGTYLFYISFTTWYLKKKRNQKSYFYKPEHFITVSQMIFRMKQNAIGLANITLLAIMAFVTIATTFSLYSATQKLTDESFPKNTSLTFFGETKDEARSLFEELVVKKLDREIEGPKFFSSLMGFNVSTGKNLTINEEAIKNPDASSLAFIYLVTQDDFRSLGNDLPQLKDDETAFFVQKGNSQFETITFFDYHFKNIKNFKTVNFPPTVNTYNSGILVVSNDDIFNDISSRYQEVSNKGINNPSNYTVYTDLSEQEVKIVKDINDGDYVYDLKNNLTMVLSTKKDSLEEAYITTGGFLFTGFLLGFSFLLGAALIIYYKQYTEGNEDKKSYQILQEVGMSQKAVKKTINSQTIFVFFMPLIMAIVHFVVALVMLKQMLNLFGVTSDHLINGVSFITISIIVIIYFLIYKLTSRTYYKIIKR</sequence>
<evidence type="ECO:0000256" key="1">
    <source>
        <dbReference type="ARBA" id="ARBA00004651"/>
    </source>
</evidence>
<gene>
    <name evidence="8" type="ORF">JHK62_02385</name>
</gene>
<feature type="transmembrane region" description="Helical" evidence="6">
    <location>
        <begin position="192"/>
        <end position="210"/>
    </location>
</feature>
<dbReference type="EMBL" id="JAENBO010000001">
    <property type="protein sequence ID" value="MBJ8325529.1"/>
    <property type="molecule type" value="Genomic_DNA"/>
</dbReference>
<protein>
    <submittedName>
        <fullName evidence="8">FtsX-like permease family protein</fullName>
    </submittedName>
</protein>
<comment type="caution">
    <text evidence="8">The sequence shown here is derived from an EMBL/GenBank/DDBJ whole genome shotgun (WGS) entry which is preliminary data.</text>
</comment>
<reference evidence="8 9" key="1">
    <citation type="journal article" date="2021" name="Int. J. Syst. Evol. Microbiol.">
        <title>Streptococcus vicugnae sp. nov., isolated from faeces of alpacas (Vicugna pacos) and cattle (Bos taurus), Streptococcus zalophi sp. nov., and Streptococcus pacificus sp. nov., isolated from respiratory tract of California sea lions (Zalophus californianus).</title>
        <authorList>
            <person name="Volokhov D.V."/>
            <person name="Zagorodnyaya T.A."/>
            <person name="Shen Z."/>
            <person name="Blom J."/>
            <person name="Furtak V.A."/>
            <person name="Eisenberg T."/>
            <person name="Fan P."/>
            <person name="Jeong K.C."/>
            <person name="Gao Y."/>
            <person name="Zhang S."/>
            <person name="Amselle M."/>
        </authorList>
    </citation>
    <scope>NUCLEOTIDE SEQUENCE [LARGE SCALE GENOMIC DNA]</scope>
    <source>
        <strain evidence="8 9">CSL7591</strain>
    </source>
</reference>
<keyword evidence="5 6" id="KW-0472">Membrane</keyword>
<evidence type="ECO:0000313" key="8">
    <source>
        <dbReference type="EMBL" id="MBJ8325529.1"/>
    </source>
</evidence>
<feature type="transmembrane region" description="Helical" evidence="6">
    <location>
        <begin position="222"/>
        <end position="249"/>
    </location>
</feature>
<feature type="transmembrane region" description="Helical" evidence="6">
    <location>
        <begin position="279"/>
        <end position="303"/>
    </location>
</feature>
<feature type="transmembrane region" description="Helical" evidence="6">
    <location>
        <begin position="530"/>
        <end position="552"/>
    </location>
</feature>
<dbReference type="InterPro" id="IPR027022">
    <property type="entry name" value="ABC_permease_BceB-typ"/>
</dbReference>
<feature type="transmembrane region" description="Helical" evidence="6">
    <location>
        <begin position="626"/>
        <end position="645"/>
    </location>
</feature>
<keyword evidence="4 6" id="KW-1133">Transmembrane helix</keyword>
<keyword evidence="3 6" id="KW-0812">Transmembrane</keyword>
<evidence type="ECO:0000259" key="7">
    <source>
        <dbReference type="Pfam" id="PF02687"/>
    </source>
</evidence>
<keyword evidence="9" id="KW-1185">Reference proteome</keyword>
<evidence type="ECO:0000256" key="4">
    <source>
        <dbReference type="ARBA" id="ARBA00022989"/>
    </source>
</evidence>
<evidence type="ECO:0000313" key="9">
    <source>
        <dbReference type="Proteomes" id="UP000653045"/>
    </source>
</evidence>
<dbReference type="RefSeq" id="WP_199575077.1">
    <property type="nucleotide sequence ID" value="NZ_JAENBO010000001.1"/>
</dbReference>
<organism evidence="8 9">
    <name type="scientific">Streptococcus pacificus</name>
    <dbReference type="NCBI Taxonomy" id="2740577"/>
    <lineage>
        <taxon>Bacteria</taxon>
        <taxon>Bacillati</taxon>
        <taxon>Bacillota</taxon>
        <taxon>Bacilli</taxon>
        <taxon>Lactobacillales</taxon>
        <taxon>Streptococcaceae</taxon>
        <taxon>Streptococcus</taxon>
    </lineage>
</organism>
<evidence type="ECO:0000256" key="6">
    <source>
        <dbReference type="PIRNR" id="PIRNR018968"/>
    </source>
</evidence>
<feature type="domain" description="ABC3 transporter permease C-terminal" evidence="7">
    <location>
        <begin position="537"/>
        <end position="641"/>
    </location>
</feature>
<evidence type="ECO:0000256" key="3">
    <source>
        <dbReference type="ARBA" id="ARBA00022692"/>
    </source>
</evidence>
<feature type="transmembrane region" description="Helical" evidence="6">
    <location>
        <begin position="586"/>
        <end position="606"/>
    </location>
</feature>
<name>A0ABS0ZHR4_9STRE</name>
<dbReference type="Proteomes" id="UP000653045">
    <property type="component" value="Unassembled WGS sequence"/>
</dbReference>
<accession>A0ABS0ZHR4</accession>
<feature type="transmembrane region" description="Helical" evidence="6">
    <location>
        <begin position="52"/>
        <end position="76"/>
    </location>
</feature>
<dbReference type="PIRSF" id="PIRSF018968">
    <property type="entry name" value="ABC_permease_BceB"/>
    <property type="match status" value="1"/>
</dbReference>
<feature type="transmembrane region" description="Helical" evidence="6">
    <location>
        <begin position="97"/>
        <end position="126"/>
    </location>
</feature>
<evidence type="ECO:0000256" key="2">
    <source>
        <dbReference type="ARBA" id="ARBA00022475"/>
    </source>
</evidence>
<dbReference type="InterPro" id="IPR052536">
    <property type="entry name" value="ABC-4_Integral_Memb_Prot"/>
</dbReference>
<comment type="similarity">
    <text evidence="6">Belongs to the ABC-4 integral membrane protein family.</text>
</comment>
<feature type="transmembrane region" description="Helical" evidence="6">
    <location>
        <begin position="21"/>
        <end position="40"/>
    </location>
</feature>
<keyword evidence="6" id="KW-0813">Transport</keyword>
<dbReference type="PANTHER" id="PTHR46795">
    <property type="entry name" value="ABC TRANSPORTER PERMEASE-RELATED-RELATED"/>
    <property type="match status" value="1"/>
</dbReference>
<dbReference type="PANTHER" id="PTHR46795:SF3">
    <property type="entry name" value="ABC TRANSPORTER PERMEASE"/>
    <property type="match status" value="1"/>
</dbReference>
<comment type="subcellular location">
    <subcellularLocation>
        <location evidence="1 6">Cell membrane</location>
        <topology evidence="1 6">Multi-pass membrane protein</topology>
    </subcellularLocation>
</comment>
<dbReference type="Pfam" id="PF02687">
    <property type="entry name" value="FtsX"/>
    <property type="match status" value="2"/>
</dbReference>
<proteinExistence type="inferred from homology"/>
<dbReference type="InterPro" id="IPR003838">
    <property type="entry name" value="ABC3_permease_C"/>
</dbReference>
<feature type="transmembrane region" description="Helical" evidence="6">
    <location>
        <begin position="146"/>
        <end position="171"/>
    </location>
</feature>
<feature type="domain" description="ABC3 transporter permease C-terminal" evidence="7">
    <location>
        <begin position="56"/>
        <end position="176"/>
    </location>
</feature>
<evidence type="ECO:0000256" key="5">
    <source>
        <dbReference type="ARBA" id="ARBA00023136"/>
    </source>
</evidence>
<keyword evidence="2 6" id="KW-1003">Cell membrane</keyword>